<dbReference type="EMBL" id="JAGKQH010000011">
    <property type="protein sequence ID" value="KAG6588114.1"/>
    <property type="molecule type" value="Genomic_DNA"/>
</dbReference>
<dbReference type="GO" id="GO:0009706">
    <property type="term" value="C:chloroplast inner membrane"/>
    <property type="evidence" value="ECO:0007669"/>
    <property type="project" value="TreeGrafter"/>
</dbReference>
<keyword evidence="4" id="KW-1185">Reference proteome</keyword>
<feature type="non-terminal residue" evidence="3">
    <location>
        <position position="1"/>
    </location>
</feature>
<sequence>MAAVLAGVSQASLLFSPRISGALRSNTFSVRRIQFQSSTIGRGISFDCKTVRSAIRATDSKNEDIDIYPDTTGGDSSDKGIHGDGGGGSGGDKGGRGDNEGNSGEEEESNTNSGKKALSMSQKLTLGYAALVGVGGLMGYLKGGSQKSLLAGGVSATLLLAVCKLLPSNPVLASALGLGLSASLLVVMGSRFKNSGKIFPAAHIERTTMKNWSVKLILMCLPTLYGVQCLCCPLCSSDLRPPLYLNRSPFREFRGPFQLLGCLRKPRDDFATSLSLSLSLR</sequence>
<organism evidence="3 4">
    <name type="scientific">Cucurbita argyrosperma subsp. sororia</name>
    <dbReference type="NCBI Taxonomy" id="37648"/>
    <lineage>
        <taxon>Eukaryota</taxon>
        <taxon>Viridiplantae</taxon>
        <taxon>Streptophyta</taxon>
        <taxon>Embryophyta</taxon>
        <taxon>Tracheophyta</taxon>
        <taxon>Spermatophyta</taxon>
        <taxon>Magnoliopsida</taxon>
        <taxon>eudicotyledons</taxon>
        <taxon>Gunneridae</taxon>
        <taxon>Pentapetalae</taxon>
        <taxon>rosids</taxon>
        <taxon>fabids</taxon>
        <taxon>Cucurbitales</taxon>
        <taxon>Cucurbitaceae</taxon>
        <taxon>Cucurbiteae</taxon>
        <taxon>Cucurbita</taxon>
    </lineage>
</organism>
<accession>A0AAV6MY06</accession>
<evidence type="ECO:0000313" key="3">
    <source>
        <dbReference type="EMBL" id="KAG6588114.1"/>
    </source>
</evidence>
<dbReference type="Proteomes" id="UP000685013">
    <property type="component" value="Chromosome 11"/>
</dbReference>
<dbReference type="AlphaFoldDB" id="A0AAV6MY06"/>
<dbReference type="PANTHER" id="PTHR12668:SF37">
    <property type="entry name" value="PROTEIN FATTY ACID EXPORT 2, CHLOROPLASTIC"/>
    <property type="match status" value="1"/>
</dbReference>
<name>A0AAV6MY06_9ROSI</name>
<keyword evidence="2" id="KW-0472">Membrane</keyword>
<dbReference type="InterPro" id="IPR005349">
    <property type="entry name" value="TMEM14"/>
</dbReference>
<reference evidence="3 4" key="1">
    <citation type="journal article" date="2021" name="Hortic Res">
        <title>The domestication of Cucurbita argyrosperma as revealed by the genome of its wild relative.</title>
        <authorList>
            <person name="Barrera-Redondo J."/>
            <person name="Sanchez-de la Vega G."/>
            <person name="Aguirre-Liguori J.A."/>
            <person name="Castellanos-Morales G."/>
            <person name="Gutierrez-Guerrero Y.T."/>
            <person name="Aguirre-Dugua X."/>
            <person name="Aguirre-Planter E."/>
            <person name="Tenaillon M.I."/>
            <person name="Lira-Saade R."/>
            <person name="Eguiarte L.E."/>
        </authorList>
    </citation>
    <scope>NUCLEOTIDE SEQUENCE [LARGE SCALE GENOMIC DNA]</scope>
    <source>
        <strain evidence="3">JBR-2021</strain>
    </source>
</reference>
<dbReference type="PANTHER" id="PTHR12668">
    <property type="entry name" value="TRANSMEMBRANE PROTEIN 14, 15"/>
    <property type="match status" value="1"/>
</dbReference>
<evidence type="ECO:0000256" key="1">
    <source>
        <dbReference type="SAM" id="MobiDB-lite"/>
    </source>
</evidence>
<gene>
    <name evidence="3" type="primary">FAX2</name>
    <name evidence="3" type="ORF">SDJN03_16679</name>
</gene>
<proteinExistence type="predicted"/>
<feature type="transmembrane region" description="Helical" evidence="2">
    <location>
        <begin position="124"/>
        <end position="141"/>
    </location>
</feature>
<evidence type="ECO:0000313" key="4">
    <source>
        <dbReference type="Proteomes" id="UP000685013"/>
    </source>
</evidence>
<dbReference type="GO" id="GO:0015245">
    <property type="term" value="F:fatty acid transmembrane transporter activity"/>
    <property type="evidence" value="ECO:0007669"/>
    <property type="project" value="TreeGrafter"/>
</dbReference>
<dbReference type="Pfam" id="PF03647">
    <property type="entry name" value="Tmemb_14"/>
    <property type="match status" value="1"/>
</dbReference>
<keyword evidence="2" id="KW-1133">Transmembrane helix</keyword>
<protein>
    <submittedName>
        <fullName evidence="3">Protein FATTY ACID EXPORT 2, chloroplastic</fullName>
    </submittedName>
</protein>
<comment type="caution">
    <text evidence="3">The sequence shown here is derived from an EMBL/GenBank/DDBJ whole genome shotgun (WGS) entry which is preliminary data.</text>
</comment>
<feature type="region of interest" description="Disordered" evidence="1">
    <location>
        <begin position="64"/>
        <end position="116"/>
    </location>
</feature>
<feature type="transmembrane region" description="Helical" evidence="2">
    <location>
        <begin position="173"/>
        <end position="192"/>
    </location>
</feature>
<evidence type="ECO:0000256" key="2">
    <source>
        <dbReference type="SAM" id="Phobius"/>
    </source>
</evidence>
<feature type="compositionally biased region" description="Gly residues" evidence="1">
    <location>
        <begin position="83"/>
        <end position="92"/>
    </location>
</feature>
<keyword evidence="2" id="KW-0812">Transmembrane</keyword>